<dbReference type="SUPFAM" id="SSF56112">
    <property type="entry name" value="Protein kinase-like (PK-like)"/>
    <property type="match status" value="1"/>
</dbReference>
<evidence type="ECO:0000313" key="2">
    <source>
        <dbReference type="EMBL" id="TKX19901.1"/>
    </source>
</evidence>
<feature type="domain" description="Protein kinase" evidence="1">
    <location>
        <begin position="1"/>
        <end position="306"/>
    </location>
</feature>
<organism evidence="2 3">
    <name type="scientific">Elsinoe australis</name>
    <dbReference type="NCBI Taxonomy" id="40998"/>
    <lineage>
        <taxon>Eukaryota</taxon>
        <taxon>Fungi</taxon>
        <taxon>Dikarya</taxon>
        <taxon>Ascomycota</taxon>
        <taxon>Pezizomycotina</taxon>
        <taxon>Dothideomycetes</taxon>
        <taxon>Dothideomycetidae</taxon>
        <taxon>Myriangiales</taxon>
        <taxon>Elsinoaceae</taxon>
        <taxon>Elsinoe</taxon>
    </lineage>
</organism>
<evidence type="ECO:0000259" key="1">
    <source>
        <dbReference type="PROSITE" id="PS50011"/>
    </source>
</evidence>
<reference evidence="2 3" key="1">
    <citation type="submission" date="2018-02" db="EMBL/GenBank/DDBJ databases">
        <title>Draft genome sequences of Elsinoe sp., causing black scab on jojoba.</title>
        <authorList>
            <person name="Stodart B."/>
            <person name="Jeffress S."/>
            <person name="Ash G."/>
            <person name="Arun Chinnappa K."/>
        </authorList>
    </citation>
    <scope>NUCLEOTIDE SEQUENCE [LARGE SCALE GENOMIC DNA]</scope>
    <source>
        <strain evidence="2 3">Hillstone_2</strain>
    </source>
</reference>
<sequence length="336" mass="37899">MYTFGHADCDITLEESEVTTSHTRHADIWVLPGGGTCFIHNRSTGSFSLQDWAVEDGTKSTFGEHITIEAPAGGKYILSFGEGFEWTLHTFDSTRKHVGKLFLDRPGSQPHTDNLDLEFINRSALSRLRTVEGYCKLEIAPLIQLLRTLPEVIQYLVKQKVEHNDLKPESILTTRKGIKVVDFELAKIGKYRADPVYAGSPGLVPPELMRGSSPSQWPGKRDVYAFGIICLFALRLIKLPKPDLFTISKIDVDGPDREKMDEWLDHISTIKTELPHNLELIKRTLTRHPNERVDPTELVAKDYSFNRSHLRGVIDKTLKLRSKNKTHGSGGDSEKV</sequence>
<dbReference type="PANTHER" id="PTHR44167:SF24">
    <property type="entry name" value="SERINE_THREONINE-PROTEIN KINASE CHK2"/>
    <property type="match status" value="1"/>
</dbReference>
<protein>
    <submittedName>
        <fullName evidence="2">Protein kinase domain-containing protein 44</fullName>
    </submittedName>
</protein>
<dbReference type="GO" id="GO:0005737">
    <property type="term" value="C:cytoplasm"/>
    <property type="evidence" value="ECO:0007669"/>
    <property type="project" value="TreeGrafter"/>
</dbReference>
<dbReference type="GO" id="GO:0044773">
    <property type="term" value="P:mitotic DNA damage checkpoint signaling"/>
    <property type="evidence" value="ECO:0007669"/>
    <property type="project" value="TreeGrafter"/>
</dbReference>
<dbReference type="PANTHER" id="PTHR44167">
    <property type="entry name" value="OVARIAN-SPECIFIC SERINE/THREONINE-PROTEIN KINASE LOK-RELATED"/>
    <property type="match status" value="1"/>
</dbReference>
<proteinExistence type="predicted"/>
<dbReference type="SMART" id="SM00220">
    <property type="entry name" value="S_TKc"/>
    <property type="match status" value="1"/>
</dbReference>
<evidence type="ECO:0000313" key="3">
    <source>
        <dbReference type="Proteomes" id="UP000308133"/>
    </source>
</evidence>
<name>A0A4U7ATK5_9PEZI</name>
<dbReference type="Gene3D" id="1.10.510.10">
    <property type="entry name" value="Transferase(Phosphotransferase) domain 1"/>
    <property type="match status" value="1"/>
</dbReference>
<dbReference type="GO" id="GO:0005634">
    <property type="term" value="C:nucleus"/>
    <property type="evidence" value="ECO:0007669"/>
    <property type="project" value="TreeGrafter"/>
</dbReference>
<dbReference type="GO" id="GO:0004674">
    <property type="term" value="F:protein serine/threonine kinase activity"/>
    <property type="evidence" value="ECO:0007669"/>
    <property type="project" value="TreeGrafter"/>
</dbReference>
<dbReference type="InterPro" id="IPR000719">
    <property type="entry name" value="Prot_kinase_dom"/>
</dbReference>
<dbReference type="PROSITE" id="PS50011">
    <property type="entry name" value="PROTEIN_KINASE_DOM"/>
    <property type="match status" value="1"/>
</dbReference>
<dbReference type="AlphaFoldDB" id="A0A4U7ATK5"/>
<dbReference type="EMBL" id="PTQR01000106">
    <property type="protein sequence ID" value="TKX19901.1"/>
    <property type="molecule type" value="Genomic_DNA"/>
</dbReference>
<dbReference type="InterPro" id="IPR011009">
    <property type="entry name" value="Kinase-like_dom_sf"/>
</dbReference>
<dbReference type="GO" id="GO:0005524">
    <property type="term" value="F:ATP binding"/>
    <property type="evidence" value="ECO:0007669"/>
    <property type="project" value="InterPro"/>
</dbReference>
<gene>
    <name evidence="2" type="ORF">C1H76_8099</name>
</gene>
<keyword evidence="2" id="KW-0808">Transferase</keyword>
<comment type="caution">
    <text evidence="2">The sequence shown here is derived from an EMBL/GenBank/DDBJ whole genome shotgun (WGS) entry which is preliminary data.</text>
</comment>
<dbReference type="Pfam" id="PF00069">
    <property type="entry name" value="Pkinase"/>
    <property type="match status" value="1"/>
</dbReference>
<dbReference type="Proteomes" id="UP000308133">
    <property type="component" value="Unassembled WGS sequence"/>
</dbReference>
<keyword evidence="2" id="KW-0418">Kinase</keyword>
<accession>A0A4U7ATK5</accession>